<gene>
    <name evidence="1" type="ORF">C7B43_18015</name>
</gene>
<organism evidence="1 2">
    <name type="scientific">Sulfobacillus benefaciens</name>
    <dbReference type="NCBI Taxonomy" id="453960"/>
    <lineage>
        <taxon>Bacteria</taxon>
        <taxon>Bacillati</taxon>
        <taxon>Bacillota</taxon>
        <taxon>Clostridia</taxon>
        <taxon>Eubacteriales</taxon>
        <taxon>Clostridiales Family XVII. Incertae Sedis</taxon>
        <taxon>Sulfobacillus</taxon>
    </lineage>
</organism>
<sequence>MADQIPVPSPGYYPDGAPTSYWVDCIWVDKVFGSCQKVVTANGTGTAPASCTTLTTVTCGTPSCTFLNSVPSADDFATLSWLVVVPVNYTCDSGSGTVTVTTQVVATIYSPSGTTPACIPFSVSCGANILNGIVYATVTLCLELKTVAHVQLLVPAYGYCEEPPCGVENPCPSPFPSQLTTTPPPVSSIDS</sequence>
<dbReference type="Proteomes" id="UP000242699">
    <property type="component" value="Unassembled WGS sequence"/>
</dbReference>
<accession>A0A2T2WRL8</accession>
<proteinExistence type="predicted"/>
<comment type="caution">
    <text evidence="1">The sequence shown here is derived from an EMBL/GenBank/DDBJ whole genome shotgun (WGS) entry which is preliminary data.</text>
</comment>
<name>A0A2T2WRL8_9FIRM</name>
<evidence type="ECO:0000313" key="1">
    <source>
        <dbReference type="EMBL" id="PSR24891.1"/>
    </source>
</evidence>
<evidence type="ECO:0000313" key="2">
    <source>
        <dbReference type="Proteomes" id="UP000242699"/>
    </source>
</evidence>
<dbReference type="EMBL" id="PXYT01000065">
    <property type="protein sequence ID" value="PSR24891.1"/>
    <property type="molecule type" value="Genomic_DNA"/>
</dbReference>
<protein>
    <submittedName>
        <fullName evidence="1">Uncharacterized protein</fullName>
    </submittedName>
</protein>
<reference evidence="1 2" key="1">
    <citation type="journal article" date="2014" name="BMC Genomics">
        <title>Comparison of environmental and isolate Sulfobacillus genomes reveals diverse carbon, sulfur, nitrogen, and hydrogen metabolisms.</title>
        <authorList>
            <person name="Justice N.B."/>
            <person name="Norman A."/>
            <person name="Brown C.T."/>
            <person name="Singh A."/>
            <person name="Thomas B.C."/>
            <person name="Banfield J.F."/>
        </authorList>
    </citation>
    <scope>NUCLEOTIDE SEQUENCE [LARGE SCALE GENOMIC DNA]</scope>
    <source>
        <strain evidence="1">AMDSBA1</strain>
    </source>
</reference>
<dbReference type="AlphaFoldDB" id="A0A2T2WRL8"/>